<keyword evidence="12" id="KW-1185">Reference proteome</keyword>
<evidence type="ECO:0000256" key="7">
    <source>
        <dbReference type="ARBA" id="ARBA00023136"/>
    </source>
</evidence>
<keyword evidence="7 10" id="KW-0472">Membrane</keyword>
<gene>
    <name evidence="11" type="primary">Or59</name>
    <name evidence="11" type="ORF">DALL_DALL000434</name>
</gene>
<keyword evidence="6 10" id="KW-1133">Transmembrane helix</keyword>
<comment type="similarity">
    <text evidence="10">Belongs to the insect chemoreceptor superfamily. Heteromeric odorant receptor channel (TC 1.A.69) family.</text>
</comment>
<dbReference type="Proteomes" id="UP000297026">
    <property type="component" value="Unassembled WGS sequence"/>
</dbReference>
<dbReference type="AlphaFoldDB" id="A0A4E0S3W8"/>
<comment type="caution">
    <text evidence="10">Lacks conserved residue(s) required for the propagation of feature annotation.</text>
</comment>
<dbReference type="GO" id="GO:0005549">
    <property type="term" value="F:odorant binding"/>
    <property type="evidence" value="ECO:0007669"/>
    <property type="project" value="InterPro"/>
</dbReference>
<keyword evidence="3 10" id="KW-0716">Sensory transduction</keyword>
<evidence type="ECO:0000256" key="3">
    <source>
        <dbReference type="ARBA" id="ARBA00022606"/>
    </source>
</evidence>
<feature type="transmembrane region" description="Helical" evidence="10">
    <location>
        <begin position="44"/>
        <end position="65"/>
    </location>
</feature>
<evidence type="ECO:0000313" key="11">
    <source>
        <dbReference type="EMBL" id="THK33225.1"/>
    </source>
</evidence>
<dbReference type="PANTHER" id="PTHR21137">
    <property type="entry name" value="ODORANT RECEPTOR"/>
    <property type="match status" value="1"/>
</dbReference>
<dbReference type="GO" id="GO:0007165">
    <property type="term" value="P:signal transduction"/>
    <property type="evidence" value="ECO:0007669"/>
    <property type="project" value="UniProtKB-KW"/>
</dbReference>
<evidence type="ECO:0000256" key="6">
    <source>
        <dbReference type="ARBA" id="ARBA00022989"/>
    </source>
</evidence>
<keyword evidence="9 10" id="KW-0807">Transducer</keyword>
<evidence type="ECO:0000256" key="8">
    <source>
        <dbReference type="ARBA" id="ARBA00023170"/>
    </source>
</evidence>
<proteinExistence type="inferred from homology"/>
<dbReference type="InterPro" id="IPR004117">
    <property type="entry name" value="7tm6_olfct_rcpt"/>
</dbReference>
<dbReference type="Pfam" id="PF02949">
    <property type="entry name" value="7tm_6"/>
    <property type="match status" value="1"/>
</dbReference>
<keyword evidence="5 10" id="KW-0552">Olfaction</keyword>
<dbReference type="EMBL" id="ML159381">
    <property type="protein sequence ID" value="THK33225.1"/>
    <property type="molecule type" value="Genomic_DNA"/>
</dbReference>
<evidence type="ECO:0000256" key="4">
    <source>
        <dbReference type="ARBA" id="ARBA00022692"/>
    </source>
</evidence>
<dbReference type="GO" id="GO:0005886">
    <property type="term" value="C:plasma membrane"/>
    <property type="evidence" value="ECO:0007669"/>
    <property type="project" value="UniProtKB-SubCell"/>
</dbReference>
<dbReference type="GO" id="GO:0004984">
    <property type="term" value="F:olfactory receptor activity"/>
    <property type="evidence" value="ECO:0007669"/>
    <property type="project" value="InterPro"/>
</dbReference>
<evidence type="ECO:0000313" key="12">
    <source>
        <dbReference type="Proteomes" id="UP000297026"/>
    </source>
</evidence>
<keyword evidence="8 10" id="KW-0675">Receptor</keyword>
<dbReference type="OrthoDB" id="7179992at2759"/>
<evidence type="ECO:0000256" key="2">
    <source>
        <dbReference type="ARBA" id="ARBA00022475"/>
    </source>
</evidence>
<evidence type="ECO:0000256" key="9">
    <source>
        <dbReference type="ARBA" id="ARBA00023224"/>
    </source>
</evidence>
<keyword evidence="2" id="KW-1003">Cell membrane</keyword>
<dbReference type="PANTHER" id="PTHR21137:SF35">
    <property type="entry name" value="ODORANT RECEPTOR 19A-RELATED"/>
    <property type="match status" value="1"/>
</dbReference>
<keyword evidence="4 10" id="KW-0812">Transmembrane</keyword>
<evidence type="ECO:0000256" key="1">
    <source>
        <dbReference type="ARBA" id="ARBA00004651"/>
    </source>
</evidence>
<comment type="subcellular location">
    <subcellularLocation>
        <location evidence="1 10">Cell membrane</location>
        <topology evidence="1 10">Multi-pass membrane protein</topology>
    </subcellularLocation>
</comment>
<feature type="transmembrane region" description="Helical" evidence="10">
    <location>
        <begin position="130"/>
        <end position="152"/>
    </location>
</feature>
<evidence type="ECO:0000256" key="10">
    <source>
        <dbReference type="RuleBase" id="RU351113"/>
    </source>
</evidence>
<accession>A0A4E0S3W8</accession>
<sequence>MVDEKKLPELALTYLKYGTALLCTWPPSSRATSAEKISIEVRWWLLYLVAWCLQLPVFYTAYLTRRNFMDFTKYICFGSAIAHSIIKMIICKYHRKKFQKLIEEIEDYLLRATPREREMLNTCVKKAAPVYLSFNIIGFVAAASYVCGPLVIDQDLPMDTIYPFEIRYYPVFQIIYTTQAITTTQCAAVGPLDAQVCMLFWFTIARLKLLAHDMKNIASVGDLNACIRVHQSLLRFNEKACEVARPIIMTTVLMATCSIAFGAMHVIGHEPFEVKAQFVGFDIGYGAQLYLSAWAAENLMTAMDDLKWALYNSSWSDNTRKTNRSFLFVLQRLNKIPKVSVGGFIPELSLNYYTGYLSKTLSFFTTLRIMLQKTEGPSQ</sequence>
<protein>
    <recommendedName>
        <fullName evidence="10">Odorant receptor</fullName>
    </recommendedName>
</protein>
<organism evidence="11 12">
    <name type="scientific">Diachasma alloeum</name>
    <dbReference type="NCBI Taxonomy" id="454923"/>
    <lineage>
        <taxon>Eukaryota</taxon>
        <taxon>Metazoa</taxon>
        <taxon>Ecdysozoa</taxon>
        <taxon>Arthropoda</taxon>
        <taxon>Hexapoda</taxon>
        <taxon>Insecta</taxon>
        <taxon>Pterygota</taxon>
        <taxon>Neoptera</taxon>
        <taxon>Endopterygota</taxon>
        <taxon>Hymenoptera</taxon>
        <taxon>Apocrita</taxon>
        <taxon>Ichneumonoidea</taxon>
        <taxon>Braconidae</taxon>
        <taxon>Opiinae</taxon>
        <taxon>Diachasma</taxon>
    </lineage>
</organism>
<name>A0A4E0S3W8_9HYME</name>
<reference evidence="11" key="1">
    <citation type="submission" date="2019-02" db="EMBL/GenBank/DDBJ databases">
        <title>Genome of the parasitoid wasp Diachasma alloeum, an emerging model for ecological speciation and transitions to asexual reproduction.</title>
        <authorList>
            <person name="Robertson H.M."/>
            <person name="Walden K.K."/>
            <person name="Tvedte E.S."/>
            <person name="Hood G.R."/>
            <person name="Feder J.L."/>
            <person name="Forbes A.A."/>
            <person name="Logsdon J.M."/>
            <person name="Mcelroy K.E."/>
        </authorList>
    </citation>
    <scope>NUCLEOTIDE SEQUENCE [LARGE SCALE GENOMIC DNA]</scope>
    <source>
        <strain evidence="11">Michigan</strain>
    </source>
</reference>
<evidence type="ECO:0000256" key="5">
    <source>
        <dbReference type="ARBA" id="ARBA00022725"/>
    </source>
</evidence>